<name>A0A6B0U4Y8_IXORI</name>
<proteinExistence type="predicted"/>
<accession>A0A6B0U4Y8</accession>
<reference evidence="1" key="1">
    <citation type="submission" date="2019-12" db="EMBL/GenBank/DDBJ databases">
        <title>An insight into the sialome of adult female Ixodes ricinus ticks feeding for 6 days.</title>
        <authorList>
            <person name="Perner J."/>
            <person name="Ribeiro J.M.C."/>
        </authorList>
    </citation>
    <scope>NUCLEOTIDE SEQUENCE</scope>
    <source>
        <strain evidence="1">Semi-engorged</strain>
        <tissue evidence="1">Salivary glands</tissue>
    </source>
</reference>
<organism evidence="1">
    <name type="scientific">Ixodes ricinus</name>
    <name type="common">Common tick</name>
    <name type="synonym">Acarus ricinus</name>
    <dbReference type="NCBI Taxonomy" id="34613"/>
    <lineage>
        <taxon>Eukaryota</taxon>
        <taxon>Metazoa</taxon>
        <taxon>Ecdysozoa</taxon>
        <taxon>Arthropoda</taxon>
        <taxon>Chelicerata</taxon>
        <taxon>Arachnida</taxon>
        <taxon>Acari</taxon>
        <taxon>Parasitiformes</taxon>
        <taxon>Ixodida</taxon>
        <taxon>Ixodoidea</taxon>
        <taxon>Ixodidae</taxon>
        <taxon>Ixodinae</taxon>
        <taxon>Ixodes</taxon>
    </lineage>
</organism>
<dbReference type="AlphaFoldDB" id="A0A6B0U4Y8"/>
<protein>
    <submittedName>
        <fullName evidence="1">Putative secreted protein</fullName>
    </submittedName>
</protein>
<sequence length="77" mass="8876">MLPDSLGYGRLLTVARSCLWSLTSAAGFDCRSCCIYLQQQRCIRNGALYFIFGYRHWRTVTEPEKSIFRCTTRKSAT</sequence>
<evidence type="ECO:0000313" key="1">
    <source>
        <dbReference type="EMBL" id="MXU83740.1"/>
    </source>
</evidence>
<dbReference type="EMBL" id="GIFC01001657">
    <property type="protein sequence ID" value="MXU83740.1"/>
    <property type="molecule type" value="Transcribed_RNA"/>
</dbReference>